<name>A0A9W8YTE6_9PEZI</name>
<feature type="region of interest" description="Disordered" evidence="1">
    <location>
        <begin position="458"/>
        <end position="514"/>
    </location>
</feature>
<proteinExistence type="predicted"/>
<dbReference type="EMBL" id="JAPEVB010000003">
    <property type="protein sequence ID" value="KAJ4391869.1"/>
    <property type="molecule type" value="Genomic_DNA"/>
</dbReference>
<keyword evidence="2" id="KW-1133">Transmembrane helix</keyword>
<comment type="caution">
    <text evidence="3">The sequence shown here is derived from an EMBL/GenBank/DDBJ whole genome shotgun (WGS) entry which is preliminary data.</text>
</comment>
<reference evidence="3" key="1">
    <citation type="submission" date="2022-10" db="EMBL/GenBank/DDBJ databases">
        <title>Tapping the CABI collections for fungal endophytes: first genome assemblies for Collariella, Neodidymelliopsis, Ascochyta clinopodiicola, Didymella pomorum, Didymosphaeria variabile, Neocosmospora piperis and Neocucurbitaria cava.</title>
        <authorList>
            <person name="Hill R."/>
        </authorList>
    </citation>
    <scope>NUCLEOTIDE SEQUENCE</scope>
    <source>
        <strain evidence="3">IMI 355082</strain>
    </source>
</reference>
<evidence type="ECO:0000256" key="2">
    <source>
        <dbReference type="SAM" id="Phobius"/>
    </source>
</evidence>
<dbReference type="OrthoDB" id="5295335at2759"/>
<feature type="transmembrane region" description="Helical" evidence="2">
    <location>
        <begin position="339"/>
        <end position="360"/>
    </location>
</feature>
<keyword evidence="2" id="KW-0812">Transmembrane</keyword>
<gene>
    <name evidence="3" type="ORF">N0V93_005489</name>
</gene>
<accession>A0A9W8YTE6</accession>
<keyword evidence="2" id="KW-0472">Membrane</keyword>
<feature type="transmembrane region" description="Helical" evidence="2">
    <location>
        <begin position="231"/>
        <end position="251"/>
    </location>
</feature>
<feature type="compositionally biased region" description="Basic and acidic residues" evidence="1">
    <location>
        <begin position="467"/>
        <end position="479"/>
    </location>
</feature>
<evidence type="ECO:0000313" key="4">
    <source>
        <dbReference type="Proteomes" id="UP001140453"/>
    </source>
</evidence>
<protein>
    <submittedName>
        <fullName evidence="3">Uncharacterized protein</fullName>
    </submittedName>
</protein>
<evidence type="ECO:0000313" key="3">
    <source>
        <dbReference type="EMBL" id="KAJ4391869.1"/>
    </source>
</evidence>
<evidence type="ECO:0000256" key="1">
    <source>
        <dbReference type="SAM" id="MobiDB-lite"/>
    </source>
</evidence>
<organism evidence="3 4">
    <name type="scientific">Gnomoniopsis smithogilvyi</name>
    <dbReference type="NCBI Taxonomy" id="1191159"/>
    <lineage>
        <taxon>Eukaryota</taxon>
        <taxon>Fungi</taxon>
        <taxon>Dikarya</taxon>
        <taxon>Ascomycota</taxon>
        <taxon>Pezizomycotina</taxon>
        <taxon>Sordariomycetes</taxon>
        <taxon>Sordariomycetidae</taxon>
        <taxon>Diaporthales</taxon>
        <taxon>Gnomoniaceae</taxon>
        <taxon>Gnomoniopsis</taxon>
    </lineage>
</organism>
<keyword evidence="4" id="KW-1185">Reference proteome</keyword>
<dbReference type="Proteomes" id="UP001140453">
    <property type="component" value="Unassembled WGS sequence"/>
</dbReference>
<sequence>MSGLSQVKDYLGALSSLGSTQKSFSSDFPIPSPPSPCDLDALIRMTAEADQSNIFGGFGAVIGYIGGEAATADWFERLLWPQRFFSGFRLASVPSVALLLPMGGPLHKAALSTLDVMHHHGLMKGAYRGHMLGTPFFRSQDWSYTMHGNELSETHTEPLRNCLWTRAISLLPVGEQVVTKSSLDEEKGTRPPNVLRAQVAVNHLILSWPTTDDRNRLPFVPEPSGTPTLRVYLGIITAEATAIIVSLALAVTSRTTWSILFLVPLFLRLLSASLAIHREELLSPKLTVAATDPQVDFEVHCPQSDGSFMMLTGPPTIVLQFVRHFGHPVRSRWREVTQLACIAAFGLFYPFGLLCSMVWMPLPVQCVWLSYETYLIAAMHVARYTWSGLGSTTEARIAQALMSPEAREAGGKEGASILFGHQIYGEGTVKATWSATYHSRNAEGKKAMQGLLRRRRMNARRWAPRPASEKQPTEVEKRRGLPHSDSTDSTDSDKTLHGDGDPNPTKQPSLKKED</sequence>
<dbReference type="AlphaFoldDB" id="A0A9W8YTE6"/>
<feature type="compositionally biased region" description="Basic and acidic residues" evidence="1">
    <location>
        <begin position="491"/>
        <end position="500"/>
    </location>
</feature>